<keyword evidence="1" id="KW-0479">Metal-binding</keyword>
<dbReference type="CDD" id="cd23024">
    <property type="entry name" value="zf-HIT_ZNHIT2-3"/>
    <property type="match status" value="1"/>
</dbReference>
<dbReference type="Proteomes" id="UP000267251">
    <property type="component" value="Unassembled WGS sequence"/>
</dbReference>
<keyword evidence="1" id="KW-0862">Zinc</keyword>
<dbReference type="PANTHER" id="PTHR15555">
    <property type="entry name" value="ZINC FINGER HIT DOMAIN CONTAINING PROTEIN 2 PROTEIN FON -RELATED"/>
    <property type="match status" value="1"/>
</dbReference>
<dbReference type="InterPro" id="IPR007529">
    <property type="entry name" value="Znf_HIT"/>
</dbReference>
<accession>A0A4P9Y489</accession>
<evidence type="ECO:0000259" key="3">
    <source>
        <dbReference type="PROSITE" id="PS51083"/>
    </source>
</evidence>
<dbReference type="EMBL" id="KZ987957">
    <property type="protein sequence ID" value="RKP13725.1"/>
    <property type="molecule type" value="Genomic_DNA"/>
</dbReference>
<reference evidence="5" key="1">
    <citation type="journal article" date="2018" name="Nat. Microbiol.">
        <title>Leveraging single-cell genomics to expand the fungal tree of life.</title>
        <authorList>
            <person name="Ahrendt S.R."/>
            <person name="Quandt C.A."/>
            <person name="Ciobanu D."/>
            <person name="Clum A."/>
            <person name="Salamov A."/>
            <person name="Andreopoulos B."/>
            <person name="Cheng J.F."/>
            <person name="Woyke T."/>
            <person name="Pelin A."/>
            <person name="Henrissat B."/>
            <person name="Reynolds N.K."/>
            <person name="Benny G.L."/>
            <person name="Smith M.E."/>
            <person name="James T.Y."/>
            <person name="Grigoriev I.V."/>
        </authorList>
    </citation>
    <scope>NUCLEOTIDE SEQUENCE [LARGE SCALE GENOMIC DNA]</scope>
</reference>
<dbReference type="Pfam" id="PF04438">
    <property type="entry name" value="zf-HIT"/>
    <property type="match status" value="1"/>
</dbReference>
<evidence type="ECO:0000313" key="4">
    <source>
        <dbReference type="EMBL" id="RKP13725.1"/>
    </source>
</evidence>
<feature type="non-terminal residue" evidence="4">
    <location>
        <position position="1"/>
    </location>
</feature>
<dbReference type="SUPFAM" id="SSF144232">
    <property type="entry name" value="HIT/MYND zinc finger-like"/>
    <property type="match status" value="1"/>
</dbReference>
<protein>
    <recommendedName>
        <fullName evidence="3">HIT-type domain-containing protein</fullName>
    </recommendedName>
</protein>
<organism evidence="4 5">
    <name type="scientific">Piptocephalis cylindrospora</name>
    <dbReference type="NCBI Taxonomy" id="1907219"/>
    <lineage>
        <taxon>Eukaryota</taxon>
        <taxon>Fungi</taxon>
        <taxon>Fungi incertae sedis</taxon>
        <taxon>Zoopagomycota</taxon>
        <taxon>Zoopagomycotina</taxon>
        <taxon>Zoopagomycetes</taxon>
        <taxon>Zoopagales</taxon>
        <taxon>Piptocephalidaceae</taxon>
        <taxon>Piptocephalis</taxon>
    </lineage>
</organism>
<feature type="region of interest" description="Disordered" evidence="2">
    <location>
        <begin position="73"/>
        <end position="95"/>
    </location>
</feature>
<keyword evidence="5" id="KW-1185">Reference proteome</keyword>
<evidence type="ECO:0000313" key="5">
    <source>
        <dbReference type="Proteomes" id="UP000267251"/>
    </source>
</evidence>
<evidence type="ECO:0000256" key="2">
    <source>
        <dbReference type="SAM" id="MobiDB-lite"/>
    </source>
</evidence>
<dbReference type="OrthoDB" id="18412at2759"/>
<keyword evidence="1" id="KW-0863">Zinc-finger</keyword>
<dbReference type="PROSITE" id="PS51083">
    <property type="entry name" value="ZF_HIT"/>
    <property type="match status" value="1"/>
</dbReference>
<sequence>DTSLCRCLEKKEARYTCPRCHITYCTLKCFKSPSHQECSEAFYKDQVMLNLKGKRGDDADREEMLRMLRDLEEEDEEEDMNGLMNRLSGIDLGEA</sequence>
<name>A0A4P9Y489_9FUNG</name>
<feature type="domain" description="HIT-type" evidence="3">
    <location>
        <begin position="2"/>
        <end position="38"/>
    </location>
</feature>
<dbReference type="AlphaFoldDB" id="A0A4P9Y489"/>
<gene>
    <name evidence="4" type="ORF">BJ684DRAFT_9657</name>
</gene>
<evidence type="ECO:0000256" key="1">
    <source>
        <dbReference type="PROSITE-ProRule" id="PRU00453"/>
    </source>
</evidence>
<proteinExistence type="predicted"/>
<dbReference type="GO" id="GO:0008270">
    <property type="term" value="F:zinc ion binding"/>
    <property type="evidence" value="ECO:0007669"/>
    <property type="project" value="UniProtKB-UniRule"/>
</dbReference>
<dbReference type="InterPro" id="IPR039646">
    <property type="entry name" value="ZNHIT2"/>
</dbReference>
<dbReference type="PANTHER" id="PTHR15555:SF0">
    <property type="entry name" value="ZINC FINGER HIT DOMAIN-CONTAINING PROTEIN 2"/>
    <property type="match status" value="1"/>
</dbReference>
<dbReference type="Gene3D" id="3.30.60.190">
    <property type="match status" value="1"/>
</dbReference>